<keyword evidence="4 7" id="KW-0812">Transmembrane</keyword>
<dbReference type="InterPro" id="IPR032808">
    <property type="entry name" value="DoxX"/>
</dbReference>
<dbReference type="PATRIC" id="fig|231023.4.peg.573"/>
<evidence type="ECO:0000256" key="6">
    <source>
        <dbReference type="ARBA" id="ARBA00023136"/>
    </source>
</evidence>
<keyword evidence="3" id="KW-1003">Cell membrane</keyword>
<dbReference type="InterPro" id="IPR051907">
    <property type="entry name" value="DoxX-like_oxidoreductase"/>
</dbReference>
<dbReference type="KEGG" id="ppi:YSA_01198"/>
<evidence type="ECO:0000256" key="2">
    <source>
        <dbReference type="ARBA" id="ARBA00006679"/>
    </source>
</evidence>
<protein>
    <submittedName>
        <fullName evidence="8">DoxX family protein</fullName>
    </submittedName>
</protein>
<dbReference type="PANTHER" id="PTHR33452">
    <property type="entry name" value="OXIDOREDUCTASE CATD-RELATED"/>
    <property type="match status" value="1"/>
</dbReference>
<accession>I3UPK9</accession>
<sequence>MLCWVFCDFHISGIDYDGAHTHTTASLQGRFDMKNTTLNALFSTRAGAGLSVIRILVGIIFMAHGAQKLFGLFGGYGLEGTGQWMESIGLAPGYLMALLSGSAEFFGGLALVVGLLARPAALALTVTLIVAIVSVHIGNGLFMSNNGYEFALALLAGTVAVMIEGAGRFSLDRLIAR</sequence>
<keyword evidence="6 7" id="KW-0472">Membrane</keyword>
<dbReference type="AlphaFoldDB" id="I3UPK9"/>
<dbReference type="GO" id="GO:0005886">
    <property type="term" value="C:plasma membrane"/>
    <property type="evidence" value="ECO:0007669"/>
    <property type="project" value="UniProtKB-SubCell"/>
</dbReference>
<evidence type="ECO:0000256" key="3">
    <source>
        <dbReference type="ARBA" id="ARBA00022475"/>
    </source>
</evidence>
<dbReference type="Proteomes" id="UP000005268">
    <property type="component" value="Chromosome"/>
</dbReference>
<dbReference type="PANTHER" id="PTHR33452:SF1">
    <property type="entry name" value="INNER MEMBRANE PROTEIN YPHA-RELATED"/>
    <property type="match status" value="1"/>
</dbReference>
<feature type="transmembrane region" description="Helical" evidence="7">
    <location>
        <begin position="93"/>
        <end position="113"/>
    </location>
</feature>
<dbReference type="EMBL" id="CP003588">
    <property type="protein sequence ID" value="AFK67430.1"/>
    <property type="molecule type" value="Genomic_DNA"/>
</dbReference>
<reference evidence="8 9" key="1">
    <citation type="journal article" date="2012" name="J. Bacteriol.">
        <title>Complete Genome Sequence of the Naphthalene-Degrading Pseudomonas putida Strain ND6.</title>
        <authorList>
            <person name="Li S."/>
            <person name="Zhao H."/>
            <person name="Li Y."/>
            <person name="Niu S."/>
            <person name="Cai B."/>
        </authorList>
    </citation>
    <scope>NUCLEOTIDE SEQUENCE [LARGE SCALE GENOMIC DNA]</scope>
    <source>
        <strain evidence="8 9">ND6</strain>
    </source>
</reference>
<comment type="subcellular location">
    <subcellularLocation>
        <location evidence="1">Cell membrane</location>
        <topology evidence="1">Multi-pass membrane protein</topology>
    </subcellularLocation>
</comment>
<evidence type="ECO:0000256" key="5">
    <source>
        <dbReference type="ARBA" id="ARBA00022989"/>
    </source>
</evidence>
<gene>
    <name evidence="8" type="ORF">YSA_01198</name>
</gene>
<name>I3UPK9_PSEPU</name>
<feature type="transmembrane region" description="Helical" evidence="7">
    <location>
        <begin position="52"/>
        <end position="73"/>
    </location>
</feature>
<evidence type="ECO:0000256" key="1">
    <source>
        <dbReference type="ARBA" id="ARBA00004651"/>
    </source>
</evidence>
<dbReference type="Pfam" id="PF07681">
    <property type="entry name" value="DoxX"/>
    <property type="match status" value="1"/>
</dbReference>
<feature type="transmembrane region" description="Helical" evidence="7">
    <location>
        <begin position="150"/>
        <end position="171"/>
    </location>
</feature>
<feature type="transmembrane region" description="Helical" evidence="7">
    <location>
        <begin position="120"/>
        <end position="138"/>
    </location>
</feature>
<evidence type="ECO:0000256" key="7">
    <source>
        <dbReference type="SAM" id="Phobius"/>
    </source>
</evidence>
<evidence type="ECO:0000313" key="9">
    <source>
        <dbReference type="Proteomes" id="UP000005268"/>
    </source>
</evidence>
<evidence type="ECO:0000313" key="8">
    <source>
        <dbReference type="EMBL" id="AFK67430.1"/>
    </source>
</evidence>
<organism evidence="8 9">
    <name type="scientific">Pseudomonas putida ND6</name>
    <dbReference type="NCBI Taxonomy" id="231023"/>
    <lineage>
        <taxon>Bacteria</taxon>
        <taxon>Pseudomonadati</taxon>
        <taxon>Pseudomonadota</taxon>
        <taxon>Gammaproteobacteria</taxon>
        <taxon>Pseudomonadales</taxon>
        <taxon>Pseudomonadaceae</taxon>
        <taxon>Pseudomonas</taxon>
    </lineage>
</organism>
<keyword evidence="5 7" id="KW-1133">Transmembrane helix</keyword>
<comment type="similarity">
    <text evidence="2">Belongs to the DoxX family.</text>
</comment>
<dbReference type="HOGENOM" id="CLU_058421_3_4_6"/>
<proteinExistence type="inferred from homology"/>
<evidence type="ECO:0000256" key="4">
    <source>
        <dbReference type="ARBA" id="ARBA00022692"/>
    </source>
</evidence>